<dbReference type="Pfam" id="PF00535">
    <property type="entry name" value="Glycos_transf_2"/>
    <property type="match status" value="1"/>
</dbReference>
<keyword evidence="3" id="KW-1185">Reference proteome</keyword>
<reference evidence="2 3" key="1">
    <citation type="submission" date="2017-07" db="EMBL/GenBank/DDBJ databases">
        <title>Flavobacterium cyanobacteriorum sp. nov., isolated from cyanobacterial aggregates in a eutrophic lake.</title>
        <authorList>
            <person name="Cai H."/>
        </authorList>
    </citation>
    <scope>NUCLEOTIDE SEQUENCE [LARGE SCALE GENOMIC DNA]</scope>
    <source>
        <strain evidence="2 3">TH021</strain>
    </source>
</reference>
<accession>A0A255YUY9</accession>
<name>A0A255YUY9_9FLAO</name>
<feature type="domain" description="Glycosyltransferase 2-like" evidence="1">
    <location>
        <begin position="3"/>
        <end position="137"/>
    </location>
</feature>
<dbReference type="OrthoDB" id="761861at2"/>
<protein>
    <recommendedName>
        <fullName evidence="1">Glycosyltransferase 2-like domain-containing protein</fullName>
    </recommendedName>
</protein>
<evidence type="ECO:0000313" key="2">
    <source>
        <dbReference type="EMBL" id="OYQ33028.1"/>
    </source>
</evidence>
<dbReference type="SUPFAM" id="SSF53448">
    <property type="entry name" value="Nucleotide-diphospho-sugar transferases"/>
    <property type="match status" value="1"/>
</dbReference>
<dbReference type="AlphaFoldDB" id="A0A255YUY9"/>
<gene>
    <name evidence="2" type="ORF">CHU92_14000</name>
</gene>
<evidence type="ECO:0000313" key="3">
    <source>
        <dbReference type="Proteomes" id="UP000216605"/>
    </source>
</evidence>
<comment type="caution">
    <text evidence="2">The sequence shown here is derived from an EMBL/GenBank/DDBJ whole genome shotgun (WGS) entry which is preliminary data.</text>
</comment>
<dbReference type="CDD" id="cd00761">
    <property type="entry name" value="Glyco_tranf_GTA_type"/>
    <property type="match status" value="1"/>
</dbReference>
<dbReference type="Gene3D" id="3.90.550.10">
    <property type="entry name" value="Spore Coat Polysaccharide Biosynthesis Protein SpsA, Chain A"/>
    <property type="match status" value="1"/>
</dbReference>
<dbReference type="InterPro" id="IPR001173">
    <property type="entry name" value="Glyco_trans_2-like"/>
</dbReference>
<organism evidence="2 3">
    <name type="scientific">Flavobacterium cyanobacteriorum</name>
    <dbReference type="NCBI Taxonomy" id="2022802"/>
    <lineage>
        <taxon>Bacteria</taxon>
        <taxon>Pseudomonadati</taxon>
        <taxon>Bacteroidota</taxon>
        <taxon>Flavobacteriia</taxon>
        <taxon>Flavobacteriales</taxon>
        <taxon>Flavobacteriaceae</taxon>
        <taxon>Flavobacterium</taxon>
    </lineage>
</organism>
<dbReference type="InterPro" id="IPR029044">
    <property type="entry name" value="Nucleotide-diphossugar_trans"/>
</dbReference>
<proteinExistence type="predicted"/>
<sequence length="297" mass="33755">MLSVLIPTYNFNVYPLAAAIQKQCAGSNIAFEIIVIDDGSGSALNAENDKINYLHRCSFSALSANIGRSAIRNLLASKANYTWMLFLDADTLPVDENLIKNYLPHMDNHVKVVYGGIKYKENKPETMQLLRWVYGNRREALEAEERQQRPYLRLLTLNFLAHKDVFEKVRFNENIPNVRHEDTLFSYDLMVAGLPVEHIDNNVYHLGLDNSIQFIRKSEEAIAGLKFLLQEGLLPDDYVGMGRLYARLRKAGLAATVSFIFVATRKAMLKNLLGSHPSLKLFDFYRIGYMCSLPASQ</sequence>
<evidence type="ECO:0000259" key="1">
    <source>
        <dbReference type="Pfam" id="PF00535"/>
    </source>
</evidence>
<dbReference type="RefSeq" id="WP_094416622.1">
    <property type="nucleotide sequence ID" value="NZ_NOXV01000302.1"/>
</dbReference>
<dbReference type="Proteomes" id="UP000216605">
    <property type="component" value="Unassembled WGS sequence"/>
</dbReference>
<dbReference type="EMBL" id="NOXV01000302">
    <property type="protein sequence ID" value="OYQ33028.1"/>
    <property type="molecule type" value="Genomic_DNA"/>
</dbReference>